<evidence type="ECO:0000313" key="9">
    <source>
        <dbReference type="Proteomes" id="UP000318571"/>
    </source>
</evidence>
<dbReference type="InterPro" id="IPR055409">
    <property type="entry name" value="Beta-prop_FAM234A_B"/>
</dbReference>
<dbReference type="PANTHER" id="PTHR21419:SF36">
    <property type="entry name" value="PROTEIN FAM234A-LIKE"/>
    <property type="match status" value="1"/>
</dbReference>
<feature type="region of interest" description="Disordered" evidence="5">
    <location>
        <begin position="32"/>
        <end position="62"/>
    </location>
</feature>
<evidence type="ECO:0000256" key="4">
    <source>
        <dbReference type="ARBA" id="ARBA00023136"/>
    </source>
</evidence>
<protein>
    <recommendedName>
        <fullName evidence="7">FAM234A/B beta-propeller domain-containing protein</fullName>
    </recommendedName>
</protein>
<comment type="subcellular location">
    <subcellularLocation>
        <location evidence="1">Membrane</location>
        <topology evidence="1">Single-pass membrane protein</topology>
    </subcellularLocation>
</comment>
<proteinExistence type="predicted"/>
<dbReference type="Pfam" id="PF23727">
    <property type="entry name" value="Beta-prop_FAM234A_B"/>
    <property type="match status" value="1"/>
</dbReference>
<feature type="compositionally biased region" description="Basic residues" evidence="5">
    <location>
        <begin position="46"/>
        <end position="55"/>
    </location>
</feature>
<feature type="domain" description="FAM234A/B beta-propeller" evidence="7">
    <location>
        <begin position="131"/>
        <end position="439"/>
    </location>
</feature>
<dbReference type="AlphaFoldDB" id="A0A553P252"/>
<reference evidence="8 9" key="1">
    <citation type="journal article" date="2018" name="Nat. Ecol. Evol.">
        <title>Genomic signatures of mitonuclear coevolution across populations of Tigriopus californicus.</title>
        <authorList>
            <person name="Barreto F.S."/>
            <person name="Watson E.T."/>
            <person name="Lima T.G."/>
            <person name="Willett C.S."/>
            <person name="Edmands S."/>
            <person name="Li W."/>
            <person name="Burton R.S."/>
        </authorList>
    </citation>
    <scope>NUCLEOTIDE SEQUENCE [LARGE SCALE GENOMIC DNA]</scope>
    <source>
        <strain evidence="8 9">San Diego</strain>
    </source>
</reference>
<evidence type="ECO:0000256" key="6">
    <source>
        <dbReference type="SAM" id="Phobius"/>
    </source>
</evidence>
<evidence type="ECO:0000259" key="7">
    <source>
        <dbReference type="Pfam" id="PF23727"/>
    </source>
</evidence>
<dbReference type="PANTHER" id="PTHR21419">
    <property type="match status" value="1"/>
</dbReference>
<keyword evidence="3 6" id="KW-1133">Transmembrane helix</keyword>
<keyword evidence="4 6" id="KW-0472">Membrane</keyword>
<comment type="caution">
    <text evidence="8">The sequence shown here is derived from an EMBL/GenBank/DDBJ whole genome shotgun (WGS) entry which is preliminary data.</text>
</comment>
<evidence type="ECO:0000256" key="3">
    <source>
        <dbReference type="ARBA" id="ARBA00022989"/>
    </source>
</evidence>
<name>A0A553P252_TIGCA</name>
<evidence type="ECO:0000313" key="8">
    <source>
        <dbReference type="EMBL" id="TRY71775.1"/>
    </source>
</evidence>
<keyword evidence="2 6" id="KW-0812">Transmembrane</keyword>
<dbReference type="InterPro" id="IPR045232">
    <property type="entry name" value="FAM234"/>
</dbReference>
<dbReference type="SUPFAM" id="SSF69318">
    <property type="entry name" value="Integrin alpha N-terminal domain"/>
    <property type="match status" value="1"/>
</dbReference>
<feature type="region of interest" description="Disordered" evidence="5">
    <location>
        <begin position="558"/>
        <end position="577"/>
    </location>
</feature>
<feature type="region of interest" description="Disordered" evidence="5">
    <location>
        <begin position="659"/>
        <end position="728"/>
    </location>
</feature>
<evidence type="ECO:0000256" key="1">
    <source>
        <dbReference type="ARBA" id="ARBA00004167"/>
    </source>
</evidence>
<dbReference type="GO" id="GO:0016020">
    <property type="term" value="C:membrane"/>
    <property type="evidence" value="ECO:0007669"/>
    <property type="project" value="UniProtKB-SubCell"/>
</dbReference>
<evidence type="ECO:0000256" key="5">
    <source>
        <dbReference type="SAM" id="MobiDB-lite"/>
    </source>
</evidence>
<sequence>MKRVKLVPHDSTDSRESIELDEFSDEDDEVFMQHSRNGSDSSARKPLMKKKRKAKNGGGLHASIRTSKPKYRRCCGPLCWTFLAFKSLIGILAVTIILVNYFTHTGWFFWHWGGSGLKPAPCHRLEVIPIWSQNFPMMLSEGNLRLLNISQDNVLDVVIGFGTGADGYNVPDIVCDIYFGGQKPCFGGILALDGLTGATLWKRWAKHEVFALTCQEDLNNDNLFFAISGKNGQTLWEFENHIIQSDLMSIYAAQFVHDLNGDGIPEILAVHGGDELSDPAQEGNMFGRLILFSGNNGTVLRWMQTPDRKESYYPPQILTWADGEQFVLFGTGGNSRAGALYVISLLDLYKRNISQAVQIYHDDSKGMLTPAALADINQDGIEDIIVPTFNSHVIAFDGSTFKPIWNTSFSGSESYSTVGVGFFDDDDIPDFMVKYQYGEGFPVYEYEQVLINSLSTQSSPLSVSLKGQGNDIFLHWTSNCLNNERQKLHYAFPDYVHIHDQARADLCQNLFKTNQITRYLALQRFNISNQTPVYESTQWMDTEHANVTNTSALAEQYLRKNPTTNQEDYRSDSEDTDDRFSVLPYRKEGFDDILAQLEKEMQRDYDEGVLDPEGGLPVSPLDRGLGKKNDVAYIEGEESGILIPASRSEQPRRPLTKEIVPDIGYAQPHNVQKNPSELDGVDNYENPYARSQDGSPYQQDPNYGRKRERKRRRIKRQSQNSGPEPRHKYWSLHRMLATGTLAPPILKADDNMDLIFASHWIYPARAPVLQPEDIKCVEKAVERRTKNAQEVDRCLTKSGHTLRTDEVYETPSDYNAFAVNMGQLTIYRFRLRCVCDSTLLTREEECGTFLPYDHQRWPSFMGINGDSRFNIKSTDSKFKR</sequence>
<feature type="compositionally biased region" description="Polar residues" evidence="5">
    <location>
        <begin position="692"/>
        <end position="701"/>
    </location>
</feature>
<dbReference type="Proteomes" id="UP000318571">
    <property type="component" value="Chromosome 7"/>
</dbReference>
<evidence type="ECO:0000256" key="2">
    <source>
        <dbReference type="ARBA" id="ARBA00022692"/>
    </source>
</evidence>
<gene>
    <name evidence="8" type="ORF">TCAL_12171</name>
</gene>
<dbReference type="OMA" id="IKDCIIC"/>
<accession>A0A553P252</accession>
<dbReference type="Gene3D" id="2.130.10.10">
    <property type="entry name" value="YVTN repeat-like/Quinoprotein amine dehydrogenase"/>
    <property type="match status" value="1"/>
</dbReference>
<dbReference type="InterPro" id="IPR015943">
    <property type="entry name" value="WD40/YVTN_repeat-like_dom_sf"/>
</dbReference>
<organism evidence="8 9">
    <name type="scientific">Tigriopus californicus</name>
    <name type="common">Marine copepod</name>
    <dbReference type="NCBI Taxonomy" id="6832"/>
    <lineage>
        <taxon>Eukaryota</taxon>
        <taxon>Metazoa</taxon>
        <taxon>Ecdysozoa</taxon>
        <taxon>Arthropoda</taxon>
        <taxon>Crustacea</taxon>
        <taxon>Multicrustacea</taxon>
        <taxon>Hexanauplia</taxon>
        <taxon>Copepoda</taxon>
        <taxon>Harpacticoida</taxon>
        <taxon>Harpacticidae</taxon>
        <taxon>Tigriopus</taxon>
    </lineage>
</organism>
<feature type="compositionally biased region" description="Basic residues" evidence="5">
    <location>
        <begin position="704"/>
        <end position="716"/>
    </location>
</feature>
<dbReference type="EMBL" id="VCGU01000008">
    <property type="protein sequence ID" value="TRY71775.1"/>
    <property type="molecule type" value="Genomic_DNA"/>
</dbReference>
<feature type="transmembrane region" description="Helical" evidence="6">
    <location>
        <begin position="78"/>
        <end position="102"/>
    </location>
</feature>
<keyword evidence="9" id="KW-1185">Reference proteome</keyword>
<dbReference type="InterPro" id="IPR028994">
    <property type="entry name" value="Integrin_alpha_N"/>
</dbReference>